<dbReference type="InterPro" id="IPR001048">
    <property type="entry name" value="Asp/Glu/Uridylate_kinase"/>
</dbReference>
<dbReference type="Gene3D" id="3.40.1160.10">
    <property type="entry name" value="Acetylglutamate kinase-like"/>
    <property type="match status" value="1"/>
</dbReference>
<dbReference type="Proteomes" id="UP000654345">
    <property type="component" value="Unassembled WGS sequence"/>
</dbReference>
<evidence type="ECO:0000313" key="7">
    <source>
        <dbReference type="Proteomes" id="UP000654345"/>
    </source>
</evidence>
<dbReference type="PANTHER" id="PTHR23342">
    <property type="entry name" value="N-ACETYLGLUTAMATE SYNTHASE"/>
    <property type="match status" value="1"/>
</dbReference>
<dbReference type="InterPro" id="IPR036393">
    <property type="entry name" value="AceGlu_kinase-like_sf"/>
</dbReference>
<evidence type="ECO:0000256" key="4">
    <source>
        <dbReference type="ARBA" id="ARBA00048141"/>
    </source>
</evidence>
<accession>A0ABQ3V5F1</accession>
<protein>
    <recommendedName>
        <fullName evidence="2">acetylglutamate kinase</fullName>
        <ecNumber evidence="2">2.7.2.8</ecNumber>
    </recommendedName>
</protein>
<dbReference type="Pfam" id="PF00696">
    <property type="entry name" value="AA_kinase"/>
    <property type="match status" value="1"/>
</dbReference>
<comment type="caution">
    <text evidence="6">The sequence shown here is derived from an EMBL/GenBank/DDBJ whole genome shotgun (WGS) entry which is preliminary data.</text>
</comment>
<name>A0ABQ3V5F1_9CHLR</name>
<feature type="domain" description="Aspartate/glutamate/uridylate kinase" evidence="5">
    <location>
        <begin position="3"/>
        <end position="86"/>
    </location>
</feature>
<sequence>MRVTDAQTLEVVRMVLCGHINQELVTMATQLGGSVVGLCGTDGNIVQGHIADESLGFVGEIDAIHPMQVRQVIDDGYIPIIAPLGLDRMEGS</sequence>
<evidence type="ECO:0000313" key="6">
    <source>
        <dbReference type="EMBL" id="GHO59802.1"/>
    </source>
</evidence>
<evidence type="ECO:0000259" key="5">
    <source>
        <dbReference type="Pfam" id="PF00696"/>
    </source>
</evidence>
<dbReference type="EC" id="2.7.2.8" evidence="2"/>
<dbReference type="SUPFAM" id="SSF53633">
    <property type="entry name" value="Carbamate kinase-like"/>
    <property type="match status" value="1"/>
</dbReference>
<dbReference type="PANTHER" id="PTHR23342:SF0">
    <property type="entry name" value="N-ACETYLGLUTAMATE SYNTHASE, MITOCHONDRIAL"/>
    <property type="match status" value="1"/>
</dbReference>
<evidence type="ECO:0000256" key="1">
    <source>
        <dbReference type="ARBA" id="ARBA00004828"/>
    </source>
</evidence>
<organism evidence="6 7">
    <name type="scientific">Ktedonobacter robiniae</name>
    <dbReference type="NCBI Taxonomy" id="2778365"/>
    <lineage>
        <taxon>Bacteria</taxon>
        <taxon>Bacillati</taxon>
        <taxon>Chloroflexota</taxon>
        <taxon>Ktedonobacteria</taxon>
        <taxon>Ktedonobacterales</taxon>
        <taxon>Ktedonobacteraceae</taxon>
        <taxon>Ktedonobacter</taxon>
    </lineage>
</organism>
<comment type="catalytic activity">
    <reaction evidence="4">
        <text>N-acetyl-L-glutamate + ATP = N-acetyl-L-glutamyl 5-phosphate + ADP</text>
        <dbReference type="Rhea" id="RHEA:14629"/>
        <dbReference type="ChEBI" id="CHEBI:30616"/>
        <dbReference type="ChEBI" id="CHEBI:44337"/>
        <dbReference type="ChEBI" id="CHEBI:57936"/>
        <dbReference type="ChEBI" id="CHEBI:456216"/>
        <dbReference type="EC" id="2.7.2.8"/>
    </reaction>
</comment>
<keyword evidence="7" id="KW-1185">Reference proteome</keyword>
<dbReference type="EMBL" id="BNJG01000003">
    <property type="protein sequence ID" value="GHO59802.1"/>
    <property type="molecule type" value="Genomic_DNA"/>
</dbReference>
<proteinExistence type="predicted"/>
<evidence type="ECO:0000256" key="2">
    <source>
        <dbReference type="ARBA" id="ARBA00013065"/>
    </source>
</evidence>
<keyword evidence="3" id="KW-0808">Transferase</keyword>
<evidence type="ECO:0000256" key="3">
    <source>
        <dbReference type="ARBA" id="ARBA00022679"/>
    </source>
</evidence>
<reference evidence="6 7" key="1">
    <citation type="journal article" date="2021" name="Int. J. Syst. Evol. Microbiol.">
        <title>Reticulibacter mediterranei gen. nov., sp. nov., within the new family Reticulibacteraceae fam. nov., and Ktedonospora formicarum gen. nov., sp. nov., Ktedonobacter robiniae sp. nov., Dictyobacter formicarum sp. nov. and Dictyobacter arantiisoli sp. nov., belonging to the class Ktedonobacteria.</title>
        <authorList>
            <person name="Yabe S."/>
            <person name="Zheng Y."/>
            <person name="Wang C.M."/>
            <person name="Sakai Y."/>
            <person name="Abe K."/>
            <person name="Yokota A."/>
            <person name="Donadio S."/>
            <person name="Cavaletti L."/>
            <person name="Monciardini P."/>
        </authorList>
    </citation>
    <scope>NUCLEOTIDE SEQUENCE [LARGE SCALE GENOMIC DNA]</scope>
    <source>
        <strain evidence="6 7">SOSP1-30</strain>
    </source>
</reference>
<comment type="pathway">
    <text evidence="1">Amino-acid biosynthesis; L-arginine biosynthesis; N(2)-acetyl-L-ornithine from L-glutamate: step 2/4.</text>
</comment>
<gene>
    <name evidence="6" type="ORF">KSB_82770</name>
</gene>